<gene>
    <name evidence="1" type="ORF">LAZ67_8001169</name>
</gene>
<dbReference type="EMBL" id="CP092870">
    <property type="protein sequence ID" value="UYV70938.1"/>
    <property type="molecule type" value="Genomic_DNA"/>
</dbReference>
<reference evidence="1 2" key="1">
    <citation type="submission" date="2022-01" db="EMBL/GenBank/DDBJ databases">
        <title>A chromosomal length assembly of Cordylochernes scorpioides.</title>
        <authorList>
            <person name="Zeh D."/>
            <person name="Zeh J."/>
        </authorList>
    </citation>
    <scope>NUCLEOTIDE SEQUENCE [LARGE SCALE GENOMIC DNA]</scope>
    <source>
        <strain evidence="1">IN4F17</strain>
        <tissue evidence="1">Whole Body</tissue>
    </source>
</reference>
<sequence length="67" mass="8112">MRFGLLALISVVQAVPQRPKNWSSGILKNHETEPLALMNEAYEEEKLSRTQVYFWYKRFKDFKEHRR</sequence>
<organism evidence="1 2">
    <name type="scientific">Cordylochernes scorpioides</name>
    <dbReference type="NCBI Taxonomy" id="51811"/>
    <lineage>
        <taxon>Eukaryota</taxon>
        <taxon>Metazoa</taxon>
        <taxon>Ecdysozoa</taxon>
        <taxon>Arthropoda</taxon>
        <taxon>Chelicerata</taxon>
        <taxon>Arachnida</taxon>
        <taxon>Pseudoscorpiones</taxon>
        <taxon>Cheliferoidea</taxon>
        <taxon>Chernetidae</taxon>
        <taxon>Cordylochernes</taxon>
    </lineage>
</organism>
<proteinExistence type="predicted"/>
<protein>
    <recommendedName>
        <fullName evidence="3">Mos1 transposase HTH domain-containing protein</fullName>
    </recommendedName>
</protein>
<name>A0ABY6KQ25_9ARAC</name>
<evidence type="ECO:0000313" key="2">
    <source>
        <dbReference type="Proteomes" id="UP001235939"/>
    </source>
</evidence>
<dbReference type="Proteomes" id="UP001235939">
    <property type="component" value="Chromosome 08"/>
</dbReference>
<accession>A0ABY6KQ25</accession>
<evidence type="ECO:0008006" key="3">
    <source>
        <dbReference type="Google" id="ProtNLM"/>
    </source>
</evidence>
<dbReference type="Gene3D" id="1.10.10.1450">
    <property type="match status" value="1"/>
</dbReference>
<evidence type="ECO:0000313" key="1">
    <source>
        <dbReference type="EMBL" id="UYV70938.1"/>
    </source>
</evidence>
<keyword evidence="2" id="KW-1185">Reference proteome</keyword>